<protein>
    <submittedName>
        <fullName evidence="3">Putative membrane protein</fullName>
    </submittedName>
</protein>
<keyword evidence="1" id="KW-1133">Transmembrane helix</keyword>
<evidence type="ECO:0000313" key="4">
    <source>
        <dbReference type="Proteomes" id="UP000000517"/>
    </source>
</evidence>
<dbReference type="eggNOG" id="COG5650">
    <property type="taxonomic scope" value="Bacteria"/>
</dbReference>
<feature type="transmembrane region" description="Helical" evidence="1">
    <location>
        <begin position="315"/>
        <end position="341"/>
    </location>
</feature>
<feature type="transmembrane region" description="Helical" evidence="1">
    <location>
        <begin position="87"/>
        <end position="107"/>
    </location>
</feature>
<feature type="transmembrane region" description="Helical" evidence="1">
    <location>
        <begin position="206"/>
        <end position="233"/>
    </location>
</feature>
<dbReference type="Pfam" id="PF08305">
    <property type="entry name" value="NPCBM"/>
    <property type="match status" value="1"/>
</dbReference>
<dbReference type="Gene3D" id="2.60.120.1060">
    <property type="entry name" value="NPCBM/NEW2 domain"/>
    <property type="match status" value="1"/>
</dbReference>
<keyword evidence="1" id="KW-0812">Transmembrane</keyword>
<dbReference type="SUPFAM" id="SSF49785">
    <property type="entry name" value="Galactose-binding domain-like"/>
    <property type="match status" value="1"/>
</dbReference>
<reference evidence="4" key="1">
    <citation type="submission" date="2010-08" db="EMBL/GenBank/DDBJ databases">
        <title>Complete sequence of Fibrobacter succinogenes subsp. succinogenes S85.</title>
        <authorList>
            <person name="Durkin A.S."/>
            <person name="Nelson K.E."/>
            <person name="Morrison M."/>
            <person name="Forsberg C.W."/>
            <person name="Wilson D.B."/>
            <person name="Russell J.B."/>
            <person name="Cann I.K.O."/>
            <person name="Mackie R.I."/>
            <person name="White B.A."/>
        </authorList>
    </citation>
    <scope>NUCLEOTIDE SEQUENCE [LARGE SCALE GENOMIC DNA]</scope>
    <source>
        <strain evidence="4">ATCC 19169 / S85</strain>
    </source>
</reference>
<dbReference type="Proteomes" id="UP000000517">
    <property type="component" value="Chromosome"/>
</dbReference>
<feature type="transmembrane region" description="Helical" evidence="1">
    <location>
        <begin position="413"/>
        <end position="435"/>
    </location>
</feature>
<sequence>MELRVKNNKSLQYFLIWGIICLLANLFCTNAAAFGGDQNYWVDWVKQLSKNGLERFNGNYPPLYVFWLWIVAQVHSLANIPIEKGTLIKFFCLWPVYFGHVGLVDLASRLVARFKLPKYSAHLVLAFVALNPALLLDGPIWGQVDLFPCIFGIAALYCVNFRGLFKYASMFFALALLAKFQMILLLPIFGGIFLRRYKQSWRGLPLMAVAIVLVLLPFFVAGNLSGLLTHAYLNTTEQYPFSTYNAANTWMFFVGNTSRDANPLFGLSPEGVGFLLSPSWLGKILFVIISAYILKCALFAKTLRRTFELATWEAFAFFLVLPGMHERYLIYAVPFACVWMVLETKKAWIWTLLVTAICAMNISMVNGFKGADLWVPVSGLALLIFIAGVVNNFAPRAFPALIEKLARIPFPRFTPYVVLALFLFPMLISEIVGLMPVNVELSSNQFYLTDLPIDHFTQQYGRPRVNRAVDGATLTVRGQQYKNGIGTHANSELFFKMPADADSLEFVVGIDDEAGGGGSVRFIVATPEETLWKGDVVFGNRKPQAGKVYIGGKQTIILKADADGDNAYDHADWLNVIVTKRK</sequence>
<dbReference type="AlphaFoldDB" id="D9SBZ8"/>
<gene>
    <name evidence="3" type="ordered locus">FSU_2145</name>
</gene>
<evidence type="ECO:0000313" key="3">
    <source>
        <dbReference type="EMBL" id="ADL27214.1"/>
    </source>
</evidence>
<accession>D9SBZ8</accession>
<dbReference type="EMBL" id="CP002158">
    <property type="protein sequence ID" value="ADL27214.1"/>
    <property type="molecule type" value="Genomic_DNA"/>
</dbReference>
<keyword evidence="1" id="KW-0472">Membrane</keyword>
<feature type="transmembrane region" description="Helical" evidence="1">
    <location>
        <begin position="347"/>
        <end position="366"/>
    </location>
</feature>
<organism evidence="3 4">
    <name type="scientific">Fibrobacter succinogenes (strain ATCC 19169 / S85)</name>
    <dbReference type="NCBI Taxonomy" id="59374"/>
    <lineage>
        <taxon>Bacteria</taxon>
        <taxon>Pseudomonadati</taxon>
        <taxon>Fibrobacterota</taxon>
        <taxon>Fibrobacteria</taxon>
        <taxon>Fibrobacterales</taxon>
        <taxon>Fibrobacteraceae</taxon>
        <taxon>Fibrobacter</taxon>
    </lineage>
</organism>
<feature type="transmembrane region" description="Helical" evidence="1">
    <location>
        <begin position="119"/>
        <end position="137"/>
    </location>
</feature>
<feature type="transmembrane region" description="Helical" evidence="1">
    <location>
        <begin position="12"/>
        <end position="34"/>
    </location>
</feature>
<dbReference type="HOGENOM" id="CLU_468303_0_0_0"/>
<name>D9SBZ8_FIBSS</name>
<feature type="domain" description="Glycosyl hydrolase family 98 putative carbohydrate-binding module" evidence="2">
    <location>
        <begin position="442"/>
        <end position="580"/>
    </location>
</feature>
<dbReference type="KEGG" id="fsc:FSU_2145"/>
<dbReference type="InterPro" id="IPR008979">
    <property type="entry name" value="Galactose-bd-like_sf"/>
</dbReference>
<feature type="transmembrane region" description="Helical" evidence="1">
    <location>
        <begin position="272"/>
        <end position="294"/>
    </location>
</feature>
<dbReference type="InterPro" id="IPR013222">
    <property type="entry name" value="Glyco_hyd_98_carb-bd"/>
</dbReference>
<evidence type="ECO:0000256" key="1">
    <source>
        <dbReference type="SAM" id="Phobius"/>
    </source>
</evidence>
<dbReference type="InterPro" id="IPR038637">
    <property type="entry name" value="NPCBM_sf"/>
</dbReference>
<dbReference type="STRING" id="59374.FSU_2145"/>
<dbReference type="eggNOG" id="COG1807">
    <property type="taxonomic scope" value="Bacteria"/>
</dbReference>
<feature type="transmembrane region" description="Helical" evidence="1">
    <location>
        <begin position="373"/>
        <end position="393"/>
    </location>
</feature>
<evidence type="ECO:0000259" key="2">
    <source>
        <dbReference type="SMART" id="SM00776"/>
    </source>
</evidence>
<feature type="transmembrane region" description="Helical" evidence="1">
    <location>
        <begin position="171"/>
        <end position="194"/>
    </location>
</feature>
<dbReference type="SMART" id="SM00776">
    <property type="entry name" value="NPCBM"/>
    <property type="match status" value="1"/>
</dbReference>
<proteinExistence type="predicted"/>